<keyword evidence="3" id="KW-0472">Membrane</keyword>
<dbReference type="InterPro" id="IPR051158">
    <property type="entry name" value="Metallophosphoesterase_sf"/>
</dbReference>
<dbReference type="RefSeq" id="WP_248341496.1">
    <property type="nucleotide sequence ID" value="NZ_AP025592.1"/>
</dbReference>
<evidence type="ECO:0000259" key="4">
    <source>
        <dbReference type="Pfam" id="PF00149"/>
    </source>
</evidence>
<gene>
    <name evidence="5" type="ORF">AMPC_24610</name>
</gene>
<keyword evidence="2" id="KW-0378">Hydrolase</keyword>
<dbReference type="InterPro" id="IPR004843">
    <property type="entry name" value="Calcineurin-like_PHP"/>
</dbReference>
<evidence type="ECO:0000256" key="3">
    <source>
        <dbReference type="SAM" id="Phobius"/>
    </source>
</evidence>
<feature type="transmembrane region" description="Helical" evidence="3">
    <location>
        <begin position="39"/>
        <end position="59"/>
    </location>
</feature>
<keyword evidence="3" id="KW-1133">Transmembrane helix</keyword>
<protein>
    <submittedName>
        <fullName evidence="5">Metallophosphatase</fullName>
    </submittedName>
</protein>
<dbReference type="Gene3D" id="3.60.21.10">
    <property type="match status" value="1"/>
</dbReference>
<reference evidence="6" key="1">
    <citation type="journal article" date="2022" name="Int. J. Syst. Evol. Microbiol.">
        <title>Anaeromyxobacter oryzae sp. nov., Anaeromyxobacter diazotrophicus sp. nov. and Anaeromyxobacter paludicola sp. nov., isolated from paddy soils.</title>
        <authorList>
            <person name="Itoh H."/>
            <person name="Xu Z."/>
            <person name="Mise K."/>
            <person name="Masuda Y."/>
            <person name="Ushijima N."/>
            <person name="Hayakawa C."/>
            <person name="Shiratori Y."/>
            <person name="Senoo K."/>
        </authorList>
    </citation>
    <scope>NUCLEOTIDE SEQUENCE [LARGE SCALE GENOMIC DNA]</scope>
    <source>
        <strain evidence="6">Red630</strain>
    </source>
</reference>
<evidence type="ECO:0000313" key="6">
    <source>
        <dbReference type="Proteomes" id="UP001162734"/>
    </source>
</evidence>
<sequence>MSRTVHLAIFLSIFVAVLGGIHFYLWARLVRDTGLPGPWRRTLTGLLVLAAASLPLTLIALRATPRLARALAAPVFFWLGLSFILLVALAVGDLARLVAAAASSLAGQGGLPEDPARRLFLGRALAGGAVLVSGGCAAAGTHSALGDPMIHEVAVALPRLPPALSGFTLAQLSDLHAGPTIGEREIRRMAERTRALRPDAVVITGDLVDGSVADLARAVAPLADLGAPHGTWFVTGNHEYYSGAEEWLAALRRMGIRVLANERVALGDAGPGGARFDLAGTHDWASGPFGHGPDLDAALAGRDPERALVLLQHQPRGMGEAVRRGVGLQLSGHTHGGQIVPFNLLVRAAYPYVAGLYRHEEAGASGQIFVSRGAGFWGPPIRLGAPAEIAKIVLTPA</sequence>
<name>A0ABM7XBY5_9BACT</name>
<keyword evidence="3" id="KW-0812">Transmembrane</keyword>
<dbReference type="CDD" id="cd07385">
    <property type="entry name" value="MPP_YkuE_C"/>
    <property type="match status" value="1"/>
</dbReference>
<dbReference type="InterPro" id="IPR029052">
    <property type="entry name" value="Metallo-depent_PP-like"/>
</dbReference>
<keyword evidence="1" id="KW-0479">Metal-binding</keyword>
<feature type="transmembrane region" description="Helical" evidence="3">
    <location>
        <begin position="7"/>
        <end position="27"/>
    </location>
</feature>
<dbReference type="Pfam" id="PF00149">
    <property type="entry name" value="Metallophos"/>
    <property type="match status" value="1"/>
</dbReference>
<accession>A0ABM7XBY5</accession>
<dbReference type="SUPFAM" id="SSF56300">
    <property type="entry name" value="Metallo-dependent phosphatases"/>
    <property type="match status" value="1"/>
</dbReference>
<dbReference type="PANTHER" id="PTHR31302:SF31">
    <property type="entry name" value="PHOSPHODIESTERASE YAEI"/>
    <property type="match status" value="1"/>
</dbReference>
<evidence type="ECO:0000256" key="2">
    <source>
        <dbReference type="ARBA" id="ARBA00022801"/>
    </source>
</evidence>
<dbReference type="PANTHER" id="PTHR31302">
    <property type="entry name" value="TRANSMEMBRANE PROTEIN WITH METALLOPHOSPHOESTERASE DOMAIN-RELATED"/>
    <property type="match status" value="1"/>
</dbReference>
<proteinExistence type="predicted"/>
<dbReference type="EMBL" id="AP025592">
    <property type="protein sequence ID" value="BDG09348.1"/>
    <property type="molecule type" value="Genomic_DNA"/>
</dbReference>
<feature type="domain" description="Calcineurin-like phosphoesterase" evidence="4">
    <location>
        <begin position="168"/>
        <end position="336"/>
    </location>
</feature>
<feature type="transmembrane region" description="Helical" evidence="3">
    <location>
        <begin position="71"/>
        <end position="91"/>
    </location>
</feature>
<organism evidence="5 6">
    <name type="scientific">Anaeromyxobacter paludicola</name>
    <dbReference type="NCBI Taxonomy" id="2918171"/>
    <lineage>
        <taxon>Bacteria</taxon>
        <taxon>Pseudomonadati</taxon>
        <taxon>Myxococcota</taxon>
        <taxon>Myxococcia</taxon>
        <taxon>Myxococcales</taxon>
        <taxon>Cystobacterineae</taxon>
        <taxon>Anaeromyxobacteraceae</taxon>
        <taxon>Anaeromyxobacter</taxon>
    </lineage>
</organism>
<evidence type="ECO:0000256" key="1">
    <source>
        <dbReference type="ARBA" id="ARBA00022723"/>
    </source>
</evidence>
<dbReference type="Proteomes" id="UP001162734">
    <property type="component" value="Chromosome"/>
</dbReference>
<keyword evidence="6" id="KW-1185">Reference proteome</keyword>
<evidence type="ECO:0000313" key="5">
    <source>
        <dbReference type="EMBL" id="BDG09348.1"/>
    </source>
</evidence>